<evidence type="ECO:0000313" key="6">
    <source>
        <dbReference type="Proteomes" id="UP001149165"/>
    </source>
</evidence>
<proteinExistence type="inferred from homology"/>
<organism evidence="5 6">
    <name type="scientific">Penicillium angulare</name>
    <dbReference type="NCBI Taxonomy" id="116970"/>
    <lineage>
        <taxon>Eukaryota</taxon>
        <taxon>Fungi</taxon>
        <taxon>Dikarya</taxon>
        <taxon>Ascomycota</taxon>
        <taxon>Pezizomycotina</taxon>
        <taxon>Eurotiomycetes</taxon>
        <taxon>Eurotiomycetidae</taxon>
        <taxon>Eurotiales</taxon>
        <taxon>Aspergillaceae</taxon>
        <taxon>Penicillium</taxon>
    </lineage>
</organism>
<dbReference type="OrthoDB" id="541052at2759"/>
<keyword evidence="3" id="KW-1133">Transmembrane helix</keyword>
<keyword evidence="6" id="KW-1185">Reference proteome</keyword>
<dbReference type="Proteomes" id="UP001149165">
    <property type="component" value="Unassembled WGS sequence"/>
</dbReference>
<sequence>MVQLPADFGLKVSVGLSPLYFWQWQNAKSDISSRVFFASSFFLDATYNSTFAFDRPVHTAILVCILIGIAFLIIGRFISLTTAPSTPINKQSRLPLADQFELSSELSSRSSSRSSSPAPFPTFDEPAPNLRSGYWYKNFLLLSACGLRIELFRQVSLNSECVPTGYSYAIPFLVSLYDFWYYQRLRIIDEYVSSQRLQSIPIQVVHSISRRCLYYLTQSRFRGILAASLVSIGGYSASSFLAGSQSTYICPITLHTASLIQIIRAVNTLLDSLILVGFTELCGYGVDKSETRRKRSLKCLGAGLLIIAFIWSIISIWVLKSRPEHSGQPLLDLKYTRGAFGQALLILAFVISTWKMLPSYGILGVSILSGFMFLYFPAVATLLFQQLPFPFISMSHATFPFIASAAGAVLFLLSRLLCDEETKSLYRTNIIVQVIFAVFCFTGLVFAVTKHHYSHTHPIDLLIHKANVQFEKFTEQAGASTSLEQAVETYQARYSQHPPPGFDKWYEYATNRSSVIIDDFDELHKNLLPFRSVPANELREMTQKLATNPFNDLGAISIRDGKARVQEGIRPTHAWMVQAAATMIEKFEEHLPDMDLVFNLNDEPRVAVPWEKIWPYRRYSKGREQDFDPNLEVINEWSAGRAEGWGPIEPADSTTETVFTDASWRGVFDPYVSAVCPRSSKARTRRIWNRHDVCLDCTSPHSMSQFPKSFDIASDICHQPDLAFLHGMLISPASFKVSQELVPVFSQSALKGFNDILFPSPWNYIDKVKYEPSSDHPDPDYDRKDNSIFWIGSTSEGVSRFGEWKGMPRQRFAHLINNNTDNQVSVLLQNGPKSFQYEIMNGNEPSEKLGLKADVHVSSVSRCDDCSEQELEMGLASGIDFQGHWSYRYLFDLDGAGFSGRFLPFLQSHSLPFKTGLFRQWFDSRMVSWFHFVPVDIRLHGFWSTLAYFAGVSDPRTDGHEAHKRSSWMNAHDEQGAWIAEQGRKWAETALRKEDMEIYFFRLLLEWGRMTDDQREVMGFTMRPSTVP</sequence>
<dbReference type="PANTHER" id="PTHR12203:SF35">
    <property type="entry name" value="PROTEIN O-GLUCOSYLTRANSFERASE 1"/>
    <property type="match status" value="1"/>
</dbReference>
<feature type="domain" description="Glycosyl transferase CAP10" evidence="4">
    <location>
        <begin position="718"/>
        <end position="1007"/>
    </location>
</feature>
<reference evidence="5" key="2">
    <citation type="journal article" date="2023" name="IMA Fungus">
        <title>Comparative genomic study of the Penicillium genus elucidates a diverse pangenome and 15 lateral gene transfer events.</title>
        <authorList>
            <person name="Petersen C."/>
            <person name="Sorensen T."/>
            <person name="Nielsen M.R."/>
            <person name="Sondergaard T.E."/>
            <person name="Sorensen J.L."/>
            <person name="Fitzpatrick D.A."/>
            <person name="Frisvad J.C."/>
            <person name="Nielsen K.L."/>
        </authorList>
    </citation>
    <scope>NUCLEOTIDE SEQUENCE</scope>
    <source>
        <strain evidence="5">IBT 30069</strain>
    </source>
</reference>
<evidence type="ECO:0000259" key="4">
    <source>
        <dbReference type="SMART" id="SM00672"/>
    </source>
</evidence>
<evidence type="ECO:0000256" key="1">
    <source>
        <dbReference type="ARBA" id="ARBA00010118"/>
    </source>
</evidence>
<comment type="similarity">
    <text evidence="1">Belongs to the glycosyltransferase 90 family.</text>
</comment>
<feature type="transmembrane region" description="Helical" evidence="3">
    <location>
        <begin position="57"/>
        <end position="78"/>
    </location>
</feature>
<evidence type="ECO:0000256" key="3">
    <source>
        <dbReference type="SAM" id="Phobius"/>
    </source>
</evidence>
<feature type="transmembrane region" description="Helical" evidence="3">
    <location>
        <begin position="397"/>
        <end position="418"/>
    </location>
</feature>
<dbReference type="Pfam" id="PF05686">
    <property type="entry name" value="Glyco_transf_90"/>
    <property type="match status" value="1"/>
</dbReference>
<feature type="transmembrane region" description="Helical" evidence="3">
    <location>
        <begin position="430"/>
        <end position="449"/>
    </location>
</feature>
<feature type="transmembrane region" description="Helical" evidence="3">
    <location>
        <begin position="362"/>
        <end position="385"/>
    </location>
</feature>
<keyword evidence="3" id="KW-0472">Membrane</keyword>
<evidence type="ECO:0000256" key="2">
    <source>
        <dbReference type="ARBA" id="ARBA00022679"/>
    </source>
</evidence>
<protein>
    <recommendedName>
        <fullName evidence="4">Glycosyl transferase CAP10 domain-containing protein</fullName>
    </recommendedName>
</protein>
<reference evidence="5" key="1">
    <citation type="submission" date="2022-11" db="EMBL/GenBank/DDBJ databases">
        <authorList>
            <person name="Petersen C."/>
        </authorList>
    </citation>
    <scope>NUCLEOTIDE SEQUENCE</scope>
    <source>
        <strain evidence="5">IBT 30069</strain>
    </source>
</reference>
<dbReference type="InterPro" id="IPR051091">
    <property type="entry name" value="O-Glucosyltr/Glycosyltrsf_90"/>
</dbReference>
<feature type="transmembrane region" description="Helical" evidence="3">
    <location>
        <begin position="299"/>
        <end position="319"/>
    </location>
</feature>
<keyword evidence="3" id="KW-0812">Transmembrane</keyword>
<dbReference type="AlphaFoldDB" id="A0A9W9FTT6"/>
<dbReference type="GO" id="GO:0016740">
    <property type="term" value="F:transferase activity"/>
    <property type="evidence" value="ECO:0007669"/>
    <property type="project" value="UniProtKB-KW"/>
</dbReference>
<dbReference type="EMBL" id="JAPQKH010000003">
    <property type="protein sequence ID" value="KAJ5106253.1"/>
    <property type="molecule type" value="Genomic_DNA"/>
</dbReference>
<dbReference type="InterPro" id="IPR006598">
    <property type="entry name" value="CAP10"/>
</dbReference>
<dbReference type="SMART" id="SM00672">
    <property type="entry name" value="CAP10"/>
    <property type="match status" value="1"/>
</dbReference>
<name>A0A9W9FTT6_9EURO</name>
<feature type="transmembrane region" description="Helical" evidence="3">
    <location>
        <begin position="339"/>
        <end position="357"/>
    </location>
</feature>
<evidence type="ECO:0000313" key="5">
    <source>
        <dbReference type="EMBL" id="KAJ5106253.1"/>
    </source>
</evidence>
<dbReference type="PANTHER" id="PTHR12203">
    <property type="entry name" value="KDEL LYS-ASP-GLU-LEU CONTAINING - RELATED"/>
    <property type="match status" value="1"/>
</dbReference>
<gene>
    <name evidence="5" type="ORF">N7456_002928</name>
</gene>
<accession>A0A9W9FTT6</accession>
<keyword evidence="2" id="KW-0808">Transferase</keyword>
<comment type="caution">
    <text evidence="5">The sequence shown here is derived from an EMBL/GenBank/DDBJ whole genome shotgun (WGS) entry which is preliminary data.</text>
</comment>